<feature type="compositionally biased region" description="Low complexity" evidence="1">
    <location>
        <begin position="526"/>
        <end position="537"/>
    </location>
</feature>
<feature type="region of interest" description="Disordered" evidence="1">
    <location>
        <begin position="521"/>
        <end position="663"/>
    </location>
</feature>
<evidence type="ECO:0000313" key="2">
    <source>
        <dbReference type="EMBL" id="ABA52724.1"/>
    </source>
</evidence>
<protein>
    <submittedName>
        <fullName evidence="2">Uncharacterized protein</fullName>
    </submittedName>
</protein>
<dbReference type="EnsemblBacteria" id="ABA52724">
    <property type="protein sequence ID" value="ABA52724"/>
    <property type="gene ID" value="BURPS1710b_A2256"/>
</dbReference>
<sequence>MRRGEPRPRAMQLLAQRARRVVGLIGAAPLQLGHDELDDIDERLRRHRVCEVEAVHVGLVDPRLQIVGDLARVADRHRPEPADAAPARDLAHRPLARRIGARQRLDGRLDRVALDVLEGLVKRVFRQIDAGPTGHQRECALVARVAAIVGVLRVRVGRRAARDHRVQVEDQHVARIAAEPLHARADVGDERLEDRARRRGDEDALRVLRGEVLAAPGRARLIEHRRALRRRLAQMDARHVVIAAAMVDRMHLRRLGEHAARGVAHDRAVLPRTFPQLVANLEILVGDRVALVVIRLPRQPEVARGAVEIRRDDVPADAPARQMIERRHASRERIGMLIRQRARDAEAEMPRRGRHRGHEQDRIVDGHLRALPDRRFAAALVDVVDAEHVGDEQAVELAALEQSREPGPVAQLAIAPRLVARMRPEPGRLMADAVHVEGVETDLSGHGEAFSRYGRYGRCVRTRAAARRCGDAAMRRGVIARRGAAAACRSRRSRRSRCISSAPDRAACACARCANGDRARARRARPACPRVRAGATTRRARSRLSPRAPSRPRSTRPPPCARSRRRSPRRRASPLARSARRPHRARPRACRRSRARADRRSRAQRRCRPTAARARARSGTRRRTRRARCRDRRPRAATARAGRRASASRRTRRCTARRPMRRHTRRRAASCRCPWCAGRSRSSRLRP</sequence>
<organism evidence="2 3">
    <name type="scientific">Burkholderia pseudomallei (strain 1710b)</name>
    <dbReference type="NCBI Taxonomy" id="320372"/>
    <lineage>
        <taxon>Bacteria</taxon>
        <taxon>Pseudomonadati</taxon>
        <taxon>Pseudomonadota</taxon>
        <taxon>Betaproteobacteria</taxon>
        <taxon>Burkholderiales</taxon>
        <taxon>Burkholderiaceae</taxon>
        <taxon>Burkholderia</taxon>
        <taxon>pseudomallei group</taxon>
    </lineage>
</organism>
<dbReference type="HOGENOM" id="CLU_400472_0_0_4"/>
<proteinExistence type="predicted"/>
<feature type="compositionally biased region" description="Basic residues" evidence="1">
    <location>
        <begin position="562"/>
        <end position="594"/>
    </location>
</feature>
<evidence type="ECO:0000313" key="3">
    <source>
        <dbReference type="Proteomes" id="UP000002700"/>
    </source>
</evidence>
<accession>Q3JG96</accession>
<dbReference type="Proteomes" id="UP000002700">
    <property type="component" value="Chromosome II"/>
</dbReference>
<feature type="compositionally biased region" description="Basic residues" evidence="1">
    <location>
        <begin position="602"/>
        <end position="663"/>
    </location>
</feature>
<gene>
    <name evidence="2" type="ordered locus">BURPS1710b_A2256</name>
</gene>
<dbReference type="KEGG" id="bpm:BURPS1710b_A2256"/>
<reference evidence="2 3" key="1">
    <citation type="submission" date="2005-09" db="EMBL/GenBank/DDBJ databases">
        <authorList>
            <person name="Woods D.E."/>
            <person name="Nierman W.C."/>
        </authorList>
    </citation>
    <scope>NUCLEOTIDE SEQUENCE [LARGE SCALE GENOMIC DNA]</scope>
    <source>
        <strain evidence="2 3">1710b</strain>
    </source>
</reference>
<evidence type="ECO:0000256" key="1">
    <source>
        <dbReference type="SAM" id="MobiDB-lite"/>
    </source>
</evidence>
<dbReference type="EMBL" id="CP000125">
    <property type="protein sequence ID" value="ABA52724.1"/>
    <property type="molecule type" value="Genomic_DNA"/>
</dbReference>
<dbReference type="AlphaFoldDB" id="Q3JG96"/>
<name>Q3JG96_BURP1</name>